<proteinExistence type="inferred from homology"/>
<keyword evidence="3" id="KW-1185">Reference proteome</keyword>
<sequence>MGRQHKSKDVLYLYIMADCFLVLSPLTKDKAVILGKNSQRPTTEVQEVVYKRAESYSDNVKLQCTYIEVDQVKKTHAVILSKPAWMWGAEMGANDQGVSVVMAPVWTKLNGPSDLEERLLGQDLARLALERACTAKEAVMVITGLMSQYGQGGPGAEESGPQKWAHHNSFLIADKSEGWILETAGSYWVAKIIKDGYHNISTTLTLGSDFDMSSEGLVEKAKGEGLYQPDSGPFDFAATFSVPQGEEEGDQADRRDKGKQLMEKLTAKKEFGIAEMMEILRDQESNICMSGPFMTTGSMISVISPDVPTCHWLTATPNPAASFFKPFIFCPNNSVGNLTQSPDFGEKDPVKIKPRFQEHVDRAHPLVKGHQKFLNLLERDELQGHMIKENLRELEQNCLEDIKEVLSQFSEQSYVKVANMFSHMCDIEMNFYKI</sequence>
<dbReference type="GO" id="GO:0016805">
    <property type="term" value="F:dipeptidase activity"/>
    <property type="evidence" value="ECO:0007669"/>
    <property type="project" value="InterPro"/>
</dbReference>
<reference evidence="2" key="1">
    <citation type="submission" date="2022-08" db="UniProtKB">
        <authorList>
            <consortium name="EnsemblMetazoa"/>
        </authorList>
    </citation>
    <scope>IDENTIFICATION</scope>
    <source>
        <strain evidence="2">05x7-T-G4-1.051#20</strain>
    </source>
</reference>
<evidence type="ECO:0000256" key="1">
    <source>
        <dbReference type="ARBA" id="ARBA00005705"/>
    </source>
</evidence>
<evidence type="ECO:0000313" key="3">
    <source>
        <dbReference type="Proteomes" id="UP000005408"/>
    </source>
</evidence>
<dbReference type="Pfam" id="PF03577">
    <property type="entry name" value="Peptidase_C69"/>
    <property type="match status" value="1"/>
</dbReference>
<organism evidence="2 3">
    <name type="scientific">Magallana gigas</name>
    <name type="common">Pacific oyster</name>
    <name type="synonym">Crassostrea gigas</name>
    <dbReference type="NCBI Taxonomy" id="29159"/>
    <lineage>
        <taxon>Eukaryota</taxon>
        <taxon>Metazoa</taxon>
        <taxon>Spiralia</taxon>
        <taxon>Lophotrochozoa</taxon>
        <taxon>Mollusca</taxon>
        <taxon>Bivalvia</taxon>
        <taxon>Autobranchia</taxon>
        <taxon>Pteriomorphia</taxon>
        <taxon>Ostreida</taxon>
        <taxon>Ostreoidea</taxon>
        <taxon>Ostreidae</taxon>
        <taxon>Magallana</taxon>
    </lineage>
</organism>
<evidence type="ECO:0000313" key="2">
    <source>
        <dbReference type="EnsemblMetazoa" id="G32203.1:cds"/>
    </source>
</evidence>
<dbReference type="Gene3D" id="3.60.60.10">
    <property type="entry name" value="Penicillin V Acylase, Chain A"/>
    <property type="match status" value="1"/>
</dbReference>
<dbReference type="PANTHER" id="PTHR12994">
    <property type="entry name" value="SECERNIN"/>
    <property type="match status" value="1"/>
</dbReference>
<protein>
    <recommendedName>
        <fullName evidence="4">Secernin-2</fullName>
    </recommendedName>
</protein>
<dbReference type="EnsemblMetazoa" id="G32203.1">
    <property type="protein sequence ID" value="G32203.1:cds"/>
    <property type="gene ID" value="G32203"/>
</dbReference>
<name>A0A8W8MBB6_MAGGI</name>
<dbReference type="Proteomes" id="UP000005408">
    <property type="component" value="Unassembled WGS sequence"/>
</dbReference>
<dbReference type="InterPro" id="IPR005322">
    <property type="entry name" value="Peptidase_C69"/>
</dbReference>
<dbReference type="PANTHER" id="PTHR12994:SF17">
    <property type="entry name" value="LD30995P"/>
    <property type="match status" value="1"/>
</dbReference>
<comment type="similarity">
    <text evidence="1">Belongs to the peptidase C69 family. Secernin subfamily.</text>
</comment>
<accession>A0A8W8MBB6</accession>
<dbReference type="AlphaFoldDB" id="A0A8W8MBB6"/>
<dbReference type="GO" id="GO:0006508">
    <property type="term" value="P:proteolysis"/>
    <property type="evidence" value="ECO:0007669"/>
    <property type="project" value="InterPro"/>
</dbReference>
<dbReference type="GO" id="GO:0070004">
    <property type="term" value="F:cysteine-type exopeptidase activity"/>
    <property type="evidence" value="ECO:0007669"/>
    <property type="project" value="InterPro"/>
</dbReference>
<evidence type="ECO:0008006" key="4">
    <source>
        <dbReference type="Google" id="ProtNLM"/>
    </source>
</evidence>